<name>A0A3B0SP66_9ZZZZ</name>
<dbReference type="EMBL" id="UOEH01000636">
    <property type="protein sequence ID" value="VAW08081.1"/>
    <property type="molecule type" value="Genomic_DNA"/>
</dbReference>
<dbReference type="Gene3D" id="3.40.30.10">
    <property type="entry name" value="Glutaredoxin"/>
    <property type="match status" value="1"/>
</dbReference>
<accession>A0A3B0SP66</accession>
<dbReference type="Gene3D" id="1.20.1050.10">
    <property type="match status" value="1"/>
</dbReference>
<reference evidence="2" key="1">
    <citation type="submission" date="2018-06" db="EMBL/GenBank/DDBJ databases">
        <authorList>
            <person name="Zhirakovskaya E."/>
        </authorList>
    </citation>
    <scope>NUCLEOTIDE SEQUENCE</scope>
</reference>
<dbReference type="AlphaFoldDB" id="A0A3B0SP66"/>
<dbReference type="GO" id="GO:0016740">
    <property type="term" value="F:transferase activity"/>
    <property type="evidence" value="ECO:0007669"/>
    <property type="project" value="UniProtKB-KW"/>
</dbReference>
<dbReference type="InterPro" id="IPR036249">
    <property type="entry name" value="Thioredoxin-like_sf"/>
</dbReference>
<organism evidence="2">
    <name type="scientific">hydrothermal vent metagenome</name>
    <dbReference type="NCBI Taxonomy" id="652676"/>
    <lineage>
        <taxon>unclassified sequences</taxon>
        <taxon>metagenomes</taxon>
        <taxon>ecological metagenomes</taxon>
    </lineage>
</organism>
<dbReference type="Pfam" id="PF13417">
    <property type="entry name" value="GST_N_3"/>
    <property type="match status" value="1"/>
</dbReference>
<dbReference type="SUPFAM" id="SSF52833">
    <property type="entry name" value="Thioredoxin-like"/>
    <property type="match status" value="1"/>
</dbReference>
<sequence>MTKHILYGGQLSYFTGKARAYLNWKGVDYEERLATRDTYASTIIPRIGYPMIPLLITPDDEAIQDTSEIIDYFEAREPEPSVVPAGPKQRLAAHLLELFGDEWLVIPAMHYRWAHNRDFAYSEFGKITAPALAGDAQFEAGKKAAEKFQGVVGLLGATPEMAPAIEASYEALLDELNAHF</sequence>
<feature type="domain" description="GST N-terminal" evidence="1">
    <location>
        <begin position="6"/>
        <end position="80"/>
    </location>
</feature>
<dbReference type="InterPro" id="IPR004045">
    <property type="entry name" value="Glutathione_S-Trfase_N"/>
</dbReference>
<keyword evidence="2" id="KW-0808">Transferase</keyword>
<feature type="non-terminal residue" evidence="2">
    <location>
        <position position="180"/>
    </location>
</feature>
<evidence type="ECO:0000259" key="1">
    <source>
        <dbReference type="Pfam" id="PF13417"/>
    </source>
</evidence>
<gene>
    <name evidence="2" type="ORF">MNBD_ALPHA05-863</name>
</gene>
<evidence type="ECO:0000313" key="2">
    <source>
        <dbReference type="EMBL" id="VAW08081.1"/>
    </source>
</evidence>
<protein>
    <submittedName>
        <fullName evidence="2">Glutathione S-transferase</fullName>
    </submittedName>
</protein>
<proteinExistence type="predicted"/>